<sequence>MRCGTKCFMVTVEKDGGKKSYEVPARSSIDARKISRRRYGEDLVIHSVHKK</sequence>
<evidence type="ECO:0000313" key="2">
    <source>
        <dbReference type="Proteomes" id="UP000199008"/>
    </source>
</evidence>
<reference evidence="2" key="1">
    <citation type="submission" date="2016-10" db="EMBL/GenBank/DDBJ databases">
        <authorList>
            <person name="Varghese N."/>
            <person name="Submissions S."/>
        </authorList>
    </citation>
    <scope>NUCLEOTIDE SEQUENCE [LARGE SCALE GENOMIC DNA]</scope>
    <source>
        <strain evidence="2">CGMCC 1.8895</strain>
    </source>
</reference>
<dbReference type="EMBL" id="FNFY01000015">
    <property type="protein sequence ID" value="SDK95560.1"/>
    <property type="molecule type" value="Genomic_DNA"/>
</dbReference>
<dbReference type="STRING" id="576118.SAMN05216216_11532"/>
<name>A0A1G9G4G8_9BACL</name>
<dbReference type="Proteomes" id="UP000199008">
    <property type="component" value="Unassembled WGS sequence"/>
</dbReference>
<protein>
    <submittedName>
        <fullName evidence="1">Uncharacterized protein</fullName>
    </submittedName>
</protein>
<accession>A0A1G9G4G8</accession>
<keyword evidence="2" id="KW-1185">Reference proteome</keyword>
<gene>
    <name evidence="1" type="ORF">SAMN05216216_11532</name>
</gene>
<dbReference type="AlphaFoldDB" id="A0A1G9G4G8"/>
<proteinExistence type="predicted"/>
<evidence type="ECO:0000313" key="1">
    <source>
        <dbReference type="EMBL" id="SDK95560.1"/>
    </source>
</evidence>
<organism evidence="1 2">
    <name type="scientific">Lacicoccus qingdaonensis</name>
    <dbReference type="NCBI Taxonomy" id="576118"/>
    <lineage>
        <taxon>Bacteria</taxon>
        <taxon>Bacillati</taxon>
        <taxon>Bacillota</taxon>
        <taxon>Bacilli</taxon>
        <taxon>Bacillales</taxon>
        <taxon>Salinicoccaceae</taxon>
        <taxon>Lacicoccus</taxon>
    </lineage>
</organism>